<dbReference type="Proteomes" id="UP001153269">
    <property type="component" value="Unassembled WGS sequence"/>
</dbReference>
<comment type="caution">
    <text evidence="2">The sequence shown here is derived from an EMBL/GenBank/DDBJ whole genome shotgun (WGS) entry which is preliminary data.</text>
</comment>
<evidence type="ECO:0000313" key="2">
    <source>
        <dbReference type="EMBL" id="CAB1416886.1"/>
    </source>
</evidence>
<feature type="compositionally biased region" description="Polar residues" evidence="1">
    <location>
        <begin position="134"/>
        <end position="148"/>
    </location>
</feature>
<dbReference type="EMBL" id="CADEAL010000230">
    <property type="protein sequence ID" value="CAB1416886.1"/>
    <property type="molecule type" value="Genomic_DNA"/>
</dbReference>
<feature type="region of interest" description="Disordered" evidence="1">
    <location>
        <begin position="125"/>
        <end position="163"/>
    </location>
</feature>
<proteinExistence type="predicted"/>
<evidence type="ECO:0000256" key="1">
    <source>
        <dbReference type="SAM" id="MobiDB-lite"/>
    </source>
</evidence>
<accession>A0A9N7TPR4</accession>
<protein>
    <submittedName>
        <fullName evidence="2">Uncharacterized protein</fullName>
    </submittedName>
</protein>
<evidence type="ECO:0000313" key="3">
    <source>
        <dbReference type="Proteomes" id="UP001153269"/>
    </source>
</evidence>
<keyword evidence="3" id="KW-1185">Reference proteome</keyword>
<name>A0A9N7TPR4_PLEPL</name>
<reference evidence="2" key="1">
    <citation type="submission" date="2020-03" db="EMBL/GenBank/DDBJ databases">
        <authorList>
            <person name="Weist P."/>
        </authorList>
    </citation>
    <scope>NUCLEOTIDE SEQUENCE</scope>
</reference>
<sequence length="163" mass="17858">MEKSSRPADSSVSGELMFQDWFDCMVEEFNPTEPQQMDGRGMDEAFTVLPGVCPPPHNLQASSPGTSVHPGLIIPGSRLSLENRSPAGYPQTTQWISDLGLLDFDLETADDDELAALFTVKDGETCVSEDASDTRSAQSSQKSQNPSVPQRPELQDQLWTLQL</sequence>
<gene>
    <name evidence="2" type="ORF">PLEPLA_LOCUS4679</name>
</gene>
<dbReference type="AlphaFoldDB" id="A0A9N7TPR4"/>
<organism evidence="2 3">
    <name type="scientific">Pleuronectes platessa</name>
    <name type="common">European plaice</name>
    <dbReference type="NCBI Taxonomy" id="8262"/>
    <lineage>
        <taxon>Eukaryota</taxon>
        <taxon>Metazoa</taxon>
        <taxon>Chordata</taxon>
        <taxon>Craniata</taxon>
        <taxon>Vertebrata</taxon>
        <taxon>Euteleostomi</taxon>
        <taxon>Actinopterygii</taxon>
        <taxon>Neopterygii</taxon>
        <taxon>Teleostei</taxon>
        <taxon>Neoteleostei</taxon>
        <taxon>Acanthomorphata</taxon>
        <taxon>Carangaria</taxon>
        <taxon>Pleuronectiformes</taxon>
        <taxon>Pleuronectoidei</taxon>
        <taxon>Pleuronectidae</taxon>
        <taxon>Pleuronectes</taxon>
    </lineage>
</organism>